<reference evidence="3" key="1">
    <citation type="submission" date="2021-03" db="EMBL/GenBank/DDBJ databases">
        <title>Draft genome sequence of rust myrtle Austropuccinia psidii MF-1, a brazilian biotype.</title>
        <authorList>
            <person name="Quecine M.C."/>
            <person name="Pachon D.M.R."/>
            <person name="Bonatelli M.L."/>
            <person name="Correr F.H."/>
            <person name="Franceschini L.M."/>
            <person name="Leite T.F."/>
            <person name="Margarido G.R.A."/>
            <person name="Almeida C.A."/>
            <person name="Ferrarezi J.A."/>
            <person name="Labate C.A."/>
        </authorList>
    </citation>
    <scope>NUCLEOTIDE SEQUENCE</scope>
    <source>
        <strain evidence="3">MF-1</strain>
    </source>
</reference>
<dbReference type="Pfam" id="PF07727">
    <property type="entry name" value="RVT_2"/>
    <property type="match status" value="1"/>
</dbReference>
<protein>
    <recommendedName>
        <fullName evidence="5">Reverse transcriptase Ty1/copia-type domain-containing protein</fullName>
    </recommendedName>
</protein>
<dbReference type="Pfam" id="PF25597">
    <property type="entry name" value="SH3_retrovirus"/>
    <property type="match status" value="1"/>
</dbReference>
<accession>A0A9Q3DWL4</accession>
<sequence>MPTPSRENLSPFSLWSNKSSRIKRFKPFGCKAVIIVPKQLRSWKFSPSGEDGILLGYENGNSAYQILRIRDRTIVITRHALFVENHFPSINSNSDSHSDRWIDLCEEKDECVDPDEILTNQDPSDIAESKDFVQELDEELVQDATPSNTSVRLKVVGPQHPTIINGDVSHSNILPYSRRPKTFITVKDADPISYRTALLSSHCDEWKTKRNASNRITEYKAHLCAQGFSQTLGVDYSKTFAPTGRLNSLRTLIAFSAMNGLDFQQMDVKSAFLNAPLTEDVYLSVPQGISLDKGKVCLKLHKAIYGLKQAPLAWYERLTKWLKSINFKSSVADPCVFYRPDANPIWLFLHVDDLAIFGKGISLFKSEIKNEFEVKDMGTAKLILGISVCHLNDSILLSQAHYVDSLLDQYGLGDCQSVVTPMIPNQHLDKATEDEVAAFKNLNVNYRSAVGSLSYLSIATCPDISFAISSLLQFLEQPGIQHWKAFIHLLRYLKGTYSFCLVYQRYQEAKVVAYSDADWGNCRITRQSTTGFVILMGNCLITWKTWKQPTVSLSTSEAEYKALADLGAEVLWLRQLIQELNLMETSKPVTIFDDNQGCINTANGDCNSNGRRMKHIEIQLHFIREVIKLGNMEVLYVPLSEMLADFLTKSVSRPALQKCLLSLGVLCQRGRGGVESESEISSSLKEVKEITCENQ</sequence>
<dbReference type="InterPro" id="IPR043502">
    <property type="entry name" value="DNA/RNA_pol_sf"/>
</dbReference>
<evidence type="ECO:0000259" key="2">
    <source>
        <dbReference type="Pfam" id="PF25597"/>
    </source>
</evidence>
<dbReference type="AlphaFoldDB" id="A0A9Q3DWL4"/>
<dbReference type="PANTHER" id="PTHR11439">
    <property type="entry name" value="GAG-POL-RELATED RETROTRANSPOSON"/>
    <property type="match status" value="1"/>
</dbReference>
<evidence type="ECO:0000313" key="4">
    <source>
        <dbReference type="Proteomes" id="UP000765509"/>
    </source>
</evidence>
<dbReference type="Proteomes" id="UP000765509">
    <property type="component" value="Unassembled WGS sequence"/>
</dbReference>
<dbReference type="CDD" id="cd09272">
    <property type="entry name" value="RNase_HI_RT_Ty1"/>
    <property type="match status" value="1"/>
</dbReference>
<dbReference type="InterPro" id="IPR057670">
    <property type="entry name" value="SH3_retrovirus"/>
</dbReference>
<dbReference type="InterPro" id="IPR013103">
    <property type="entry name" value="RVT_2"/>
</dbReference>
<proteinExistence type="predicted"/>
<dbReference type="SUPFAM" id="SSF56672">
    <property type="entry name" value="DNA/RNA polymerases"/>
    <property type="match status" value="1"/>
</dbReference>
<dbReference type="OrthoDB" id="3344688at2759"/>
<dbReference type="EMBL" id="AVOT02022386">
    <property type="protein sequence ID" value="MBW0511801.1"/>
    <property type="molecule type" value="Genomic_DNA"/>
</dbReference>
<gene>
    <name evidence="3" type="ORF">O181_051516</name>
</gene>
<keyword evidence="4" id="KW-1185">Reference proteome</keyword>
<feature type="domain" description="Reverse transcriptase Ty1/copia-type" evidence="1">
    <location>
        <begin position="207"/>
        <end position="423"/>
    </location>
</feature>
<name>A0A9Q3DWL4_9BASI</name>
<comment type="caution">
    <text evidence="3">The sequence shown here is derived from an EMBL/GenBank/DDBJ whole genome shotgun (WGS) entry which is preliminary data.</text>
</comment>
<feature type="domain" description="Retroviral polymerase SH3-like" evidence="2">
    <location>
        <begin position="30"/>
        <end position="92"/>
    </location>
</feature>
<evidence type="ECO:0008006" key="5">
    <source>
        <dbReference type="Google" id="ProtNLM"/>
    </source>
</evidence>
<dbReference type="PANTHER" id="PTHR11439:SF467">
    <property type="entry name" value="INTEGRASE CATALYTIC DOMAIN-CONTAINING PROTEIN"/>
    <property type="match status" value="1"/>
</dbReference>
<evidence type="ECO:0000313" key="3">
    <source>
        <dbReference type="EMBL" id="MBW0511801.1"/>
    </source>
</evidence>
<evidence type="ECO:0000259" key="1">
    <source>
        <dbReference type="Pfam" id="PF07727"/>
    </source>
</evidence>
<organism evidence="3 4">
    <name type="scientific">Austropuccinia psidii MF-1</name>
    <dbReference type="NCBI Taxonomy" id="1389203"/>
    <lineage>
        <taxon>Eukaryota</taxon>
        <taxon>Fungi</taxon>
        <taxon>Dikarya</taxon>
        <taxon>Basidiomycota</taxon>
        <taxon>Pucciniomycotina</taxon>
        <taxon>Pucciniomycetes</taxon>
        <taxon>Pucciniales</taxon>
        <taxon>Sphaerophragmiaceae</taxon>
        <taxon>Austropuccinia</taxon>
    </lineage>
</organism>